<evidence type="ECO:0000313" key="2">
    <source>
        <dbReference type="EMBL" id="NEY81364.1"/>
    </source>
</evidence>
<evidence type="ECO:0000313" key="3">
    <source>
        <dbReference type="Proteomes" id="UP000472971"/>
    </source>
</evidence>
<dbReference type="SUPFAM" id="SSF52833">
    <property type="entry name" value="Thioredoxin-like"/>
    <property type="match status" value="1"/>
</dbReference>
<dbReference type="AlphaFoldDB" id="A0A6B3W1E0"/>
<gene>
    <name evidence="2" type="ORF">G4D64_07505</name>
    <name evidence="1" type="ORF">H1Z61_07890</name>
</gene>
<reference evidence="1 4" key="2">
    <citation type="submission" date="2020-07" db="EMBL/GenBank/DDBJ databases">
        <authorList>
            <person name="Feng H."/>
        </authorList>
    </citation>
    <scope>NUCLEOTIDE SEQUENCE [LARGE SCALE GENOMIC DNA]</scope>
    <source>
        <strain evidence="1">S-12</strain>
        <strain evidence="4">s-12</strain>
    </source>
</reference>
<dbReference type="Gene3D" id="3.40.30.10">
    <property type="entry name" value="Glutaredoxin"/>
    <property type="match status" value="1"/>
</dbReference>
<dbReference type="EMBL" id="JAAIWN010000014">
    <property type="protein sequence ID" value="NEY81364.1"/>
    <property type="molecule type" value="Genomic_DNA"/>
</dbReference>
<dbReference type="Proteomes" id="UP000472971">
    <property type="component" value="Unassembled WGS sequence"/>
</dbReference>
<organism evidence="2 3">
    <name type="scientific">Bacillus aquiflavi</name>
    <dbReference type="NCBI Taxonomy" id="2672567"/>
    <lineage>
        <taxon>Bacteria</taxon>
        <taxon>Bacillati</taxon>
        <taxon>Bacillota</taxon>
        <taxon>Bacilli</taxon>
        <taxon>Bacillales</taxon>
        <taxon>Bacillaceae</taxon>
        <taxon>Bacillus</taxon>
    </lineage>
</organism>
<sequence length="82" mass="9465">MTATITFYTRVQCPLCVEAKTVLTELQKETSFTIEEINIADSDHLTEKYGLKIPVIEINGREVQYGKIDQFTILNYLNQHNQ</sequence>
<dbReference type="Pfam" id="PF05768">
    <property type="entry name" value="Glrx-like"/>
    <property type="match status" value="1"/>
</dbReference>
<protein>
    <submittedName>
        <fullName evidence="2">Glutaredoxin family protein</fullName>
    </submittedName>
</protein>
<dbReference type="InterPro" id="IPR036249">
    <property type="entry name" value="Thioredoxin-like_sf"/>
</dbReference>
<name>A0A6B3W1E0_9BACI</name>
<accession>A0A6B3W1E0</accession>
<dbReference type="RefSeq" id="WP_163241730.1">
    <property type="nucleotide sequence ID" value="NZ_CP082780.1"/>
</dbReference>
<dbReference type="InterPro" id="IPR052565">
    <property type="entry name" value="Glutaredoxin-like_YDR286C"/>
</dbReference>
<dbReference type="PANTHER" id="PTHR33558:SF1">
    <property type="entry name" value="GLUTAREDOXIN-LIKE PROTEIN C5ORF63 HOMOLOG"/>
    <property type="match status" value="1"/>
</dbReference>
<dbReference type="InterPro" id="IPR008554">
    <property type="entry name" value="Glutaredoxin-like"/>
</dbReference>
<evidence type="ECO:0000313" key="1">
    <source>
        <dbReference type="EMBL" id="MBA4537067.1"/>
    </source>
</evidence>
<keyword evidence="3" id="KW-1185">Reference proteome</keyword>
<reference evidence="2 3" key="1">
    <citation type="submission" date="2020-02" db="EMBL/GenBank/DDBJ databases">
        <title>Bacillus aquiflavi sp. nov., isolated from yellow water of strong flavor Chinese baijiu in Yibin region of China.</title>
        <authorList>
            <person name="Xie J."/>
        </authorList>
    </citation>
    <scope>NUCLEOTIDE SEQUENCE [LARGE SCALE GENOMIC DNA]</scope>
    <source>
        <strain evidence="2 3">3H-10</strain>
    </source>
</reference>
<evidence type="ECO:0000313" key="4">
    <source>
        <dbReference type="Proteomes" id="UP000570010"/>
    </source>
</evidence>
<proteinExistence type="predicted"/>
<dbReference type="EMBL" id="JACEIO010000015">
    <property type="protein sequence ID" value="MBA4537067.1"/>
    <property type="molecule type" value="Genomic_DNA"/>
</dbReference>
<dbReference type="Proteomes" id="UP000570010">
    <property type="component" value="Unassembled WGS sequence"/>
</dbReference>
<dbReference type="PANTHER" id="PTHR33558">
    <property type="entry name" value="GLUTAREDOXIN-LIKE PROTEIN C5ORF63 HOMOLOG"/>
    <property type="match status" value="1"/>
</dbReference>
<comment type="caution">
    <text evidence="2">The sequence shown here is derived from an EMBL/GenBank/DDBJ whole genome shotgun (WGS) entry which is preliminary data.</text>
</comment>